<dbReference type="Gene3D" id="3.90.550.10">
    <property type="entry name" value="Spore Coat Polysaccharide Biosynthesis Protein SpsA, Chain A"/>
    <property type="match status" value="1"/>
</dbReference>
<dbReference type="SUPFAM" id="SSF53448">
    <property type="entry name" value="Nucleotide-diphospho-sugar transferases"/>
    <property type="match status" value="1"/>
</dbReference>
<dbReference type="InterPro" id="IPR049577">
    <property type="entry name" value="GMPP_N"/>
</dbReference>
<keyword evidence="4" id="KW-1185">Reference proteome</keyword>
<feature type="domain" description="Nucleotidyl transferase" evidence="1">
    <location>
        <begin position="5"/>
        <end position="290"/>
    </location>
</feature>
<dbReference type="GO" id="GO:0016779">
    <property type="term" value="F:nucleotidyltransferase activity"/>
    <property type="evidence" value="ECO:0007669"/>
    <property type="project" value="UniProtKB-KW"/>
</dbReference>
<dbReference type="InterPro" id="IPR054566">
    <property type="entry name" value="ManC/GMP-like_b-helix"/>
</dbReference>
<dbReference type="InterPro" id="IPR029044">
    <property type="entry name" value="Nucleotide-diphossugar_trans"/>
</dbReference>
<gene>
    <name evidence="3" type="ORF">ACFSUC_10370</name>
</gene>
<reference evidence="4" key="1">
    <citation type="journal article" date="2019" name="Int. J. Syst. Evol. Microbiol.">
        <title>The Global Catalogue of Microorganisms (GCM) 10K type strain sequencing project: providing services to taxonomists for standard genome sequencing and annotation.</title>
        <authorList>
            <consortium name="The Broad Institute Genomics Platform"/>
            <consortium name="The Broad Institute Genome Sequencing Center for Infectious Disease"/>
            <person name="Wu L."/>
            <person name="Ma J."/>
        </authorList>
    </citation>
    <scope>NUCLEOTIDE SEQUENCE [LARGE SCALE GENOMIC DNA]</scope>
    <source>
        <strain evidence="4">KCTC 33676</strain>
    </source>
</reference>
<evidence type="ECO:0000313" key="4">
    <source>
        <dbReference type="Proteomes" id="UP001597497"/>
    </source>
</evidence>
<dbReference type="Pfam" id="PF00483">
    <property type="entry name" value="NTP_transferase"/>
    <property type="match status" value="1"/>
</dbReference>
<evidence type="ECO:0000313" key="3">
    <source>
        <dbReference type="EMBL" id="MFD2672009.1"/>
    </source>
</evidence>
<dbReference type="PANTHER" id="PTHR46390:SF1">
    <property type="entry name" value="MANNOSE-1-PHOSPHATE GUANYLYLTRANSFERASE"/>
    <property type="match status" value="1"/>
</dbReference>
<dbReference type="PANTHER" id="PTHR46390">
    <property type="entry name" value="MANNOSE-1-PHOSPHATE GUANYLYLTRANSFERASE"/>
    <property type="match status" value="1"/>
</dbReference>
<feature type="domain" description="MannoseP isomerase/GMP-like beta-helix" evidence="2">
    <location>
        <begin position="298"/>
        <end position="352"/>
    </location>
</feature>
<dbReference type="SUPFAM" id="SSF159283">
    <property type="entry name" value="Guanosine diphospho-D-mannose pyrophosphorylase/mannose-6-phosphate isomerase linker domain"/>
    <property type="match status" value="1"/>
</dbReference>
<dbReference type="InterPro" id="IPR051161">
    <property type="entry name" value="Mannose-6P_isomerase_type2"/>
</dbReference>
<keyword evidence="3" id="KW-0548">Nucleotidyltransferase</keyword>
<name>A0ABW5RBN8_9BACL</name>
<dbReference type="InterPro" id="IPR005835">
    <property type="entry name" value="NTP_transferase_dom"/>
</dbReference>
<evidence type="ECO:0000259" key="2">
    <source>
        <dbReference type="Pfam" id="PF22640"/>
    </source>
</evidence>
<accession>A0ABW5RBN8</accession>
<proteinExistence type="predicted"/>
<organism evidence="3 4">
    <name type="scientific">Marinicrinis sediminis</name>
    <dbReference type="NCBI Taxonomy" id="1652465"/>
    <lineage>
        <taxon>Bacteria</taxon>
        <taxon>Bacillati</taxon>
        <taxon>Bacillota</taxon>
        <taxon>Bacilli</taxon>
        <taxon>Bacillales</taxon>
        <taxon>Paenibacillaceae</taxon>
    </lineage>
</organism>
<comment type="caution">
    <text evidence="3">The sequence shown here is derived from an EMBL/GenBank/DDBJ whole genome shotgun (WGS) entry which is preliminary data.</text>
</comment>
<dbReference type="RefSeq" id="WP_379929492.1">
    <property type="nucleotide sequence ID" value="NZ_JBHUMM010000023.1"/>
</dbReference>
<dbReference type="Pfam" id="PF22640">
    <property type="entry name" value="ManC_GMP_beta-helix"/>
    <property type="match status" value="1"/>
</dbReference>
<dbReference type="Proteomes" id="UP001597497">
    <property type="component" value="Unassembled WGS sequence"/>
</dbReference>
<protein>
    <submittedName>
        <fullName evidence="3">Mannose-1-phosphate guanylyltransferase</fullName>
    </submittedName>
</protein>
<evidence type="ECO:0000259" key="1">
    <source>
        <dbReference type="Pfam" id="PF00483"/>
    </source>
</evidence>
<sequence length="361" mass="41013">MNLTAVIMAGGKGERFWPKSRTRLPKQFLNISGQKSMIQQTTERLSKLLDISRIFVVTNEMYAELIRIQIPHLPKENLIIEPVGRDTAPCVGLAALIIEQKYPDSIMVVLPSDHIIDKKDQFIDIIETAARKAQSGPFLVTLGITPTYPETGYGYIESSLEVEEHQEIEIHRVKQFVEKPDKETAESYVQKGHFFWNSGIFIWRTAVIRSYIQQLMPEVHEVLQSMKIAISEGNKSTASIVQAEFKRMPSQSIDYGIMEKAPHIFVIPYDHGWDDVGSWTALERINDTDENGNVMKGNHILSVDTKRCIIEGNGKLIATLGIEDLIVIDTEDVTLICTKEKAQDIKSLLKELRNQKMDKYL</sequence>
<keyword evidence="3" id="KW-0808">Transferase</keyword>
<dbReference type="EMBL" id="JBHUMM010000023">
    <property type="protein sequence ID" value="MFD2672009.1"/>
    <property type="molecule type" value="Genomic_DNA"/>
</dbReference>
<dbReference type="CDD" id="cd02509">
    <property type="entry name" value="GDP-M1P_Guanylyltransferase"/>
    <property type="match status" value="1"/>
</dbReference>